<comment type="caution">
    <text evidence="2">The sequence shown here is derived from an EMBL/GenBank/DDBJ whole genome shotgun (WGS) entry which is preliminary data.</text>
</comment>
<reference evidence="2" key="1">
    <citation type="submission" date="2020-06" db="EMBL/GenBank/DDBJ databases">
        <title>WGS assembly of Ceratodon purpureus strain R40.</title>
        <authorList>
            <person name="Carey S.B."/>
            <person name="Jenkins J."/>
            <person name="Shu S."/>
            <person name="Lovell J.T."/>
            <person name="Sreedasyam A."/>
            <person name="Maumus F."/>
            <person name="Tiley G.P."/>
            <person name="Fernandez-Pozo N."/>
            <person name="Barry K."/>
            <person name="Chen C."/>
            <person name="Wang M."/>
            <person name="Lipzen A."/>
            <person name="Daum C."/>
            <person name="Saski C.A."/>
            <person name="Payton A.C."/>
            <person name="Mcbreen J.C."/>
            <person name="Conrad R.E."/>
            <person name="Kollar L.M."/>
            <person name="Olsson S."/>
            <person name="Huttunen S."/>
            <person name="Landis J.B."/>
            <person name="Wickett N.J."/>
            <person name="Johnson M.G."/>
            <person name="Rensing S.A."/>
            <person name="Grimwood J."/>
            <person name="Schmutz J."/>
            <person name="Mcdaniel S.F."/>
        </authorList>
    </citation>
    <scope>NUCLEOTIDE SEQUENCE</scope>
    <source>
        <strain evidence="2">R40</strain>
    </source>
</reference>
<gene>
    <name evidence="2" type="ORF">KC19_5G103600</name>
</gene>
<dbReference type="AlphaFoldDB" id="A0A8T0HZW2"/>
<proteinExistence type="predicted"/>
<keyword evidence="3" id="KW-1185">Reference proteome</keyword>
<evidence type="ECO:0000313" key="2">
    <source>
        <dbReference type="EMBL" id="KAG0576732.1"/>
    </source>
</evidence>
<dbReference type="Proteomes" id="UP000822688">
    <property type="component" value="Chromosome 5"/>
</dbReference>
<accession>A0A8T0HZW2</accession>
<evidence type="ECO:0000256" key="1">
    <source>
        <dbReference type="SAM" id="MobiDB-lite"/>
    </source>
</evidence>
<protein>
    <submittedName>
        <fullName evidence="2">Uncharacterized protein</fullName>
    </submittedName>
</protein>
<dbReference type="EMBL" id="CM026425">
    <property type="protein sequence ID" value="KAG0576732.1"/>
    <property type="molecule type" value="Genomic_DNA"/>
</dbReference>
<organism evidence="2 3">
    <name type="scientific">Ceratodon purpureus</name>
    <name type="common">Fire moss</name>
    <name type="synonym">Dicranum purpureum</name>
    <dbReference type="NCBI Taxonomy" id="3225"/>
    <lineage>
        <taxon>Eukaryota</taxon>
        <taxon>Viridiplantae</taxon>
        <taxon>Streptophyta</taxon>
        <taxon>Embryophyta</taxon>
        <taxon>Bryophyta</taxon>
        <taxon>Bryophytina</taxon>
        <taxon>Bryopsida</taxon>
        <taxon>Dicranidae</taxon>
        <taxon>Pseudoditrichales</taxon>
        <taxon>Ditrichaceae</taxon>
        <taxon>Ceratodon</taxon>
    </lineage>
</organism>
<feature type="region of interest" description="Disordered" evidence="1">
    <location>
        <begin position="1"/>
        <end position="30"/>
    </location>
</feature>
<sequence>MGSRSRPNSLRCPPGDGRARGQAANGAMRRRRTTCRVLLRSLVGNVCWERGRWSPNYGTDETRGDYRVQTAGGG</sequence>
<evidence type="ECO:0000313" key="3">
    <source>
        <dbReference type="Proteomes" id="UP000822688"/>
    </source>
</evidence>
<name>A0A8T0HZW2_CERPU</name>